<evidence type="ECO:0000313" key="3">
    <source>
        <dbReference type="Proteomes" id="UP000292003"/>
    </source>
</evidence>
<organism evidence="2 3">
    <name type="scientific">Amycolatopsis suaedae</name>
    <dbReference type="NCBI Taxonomy" id="2510978"/>
    <lineage>
        <taxon>Bacteria</taxon>
        <taxon>Bacillati</taxon>
        <taxon>Actinomycetota</taxon>
        <taxon>Actinomycetes</taxon>
        <taxon>Pseudonocardiales</taxon>
        <taxon>Pseudonocardiaceae</taxon>
        <taxon>Amycolatopsis</taxon>
    </lineage>
</organism>
<comment type="caution">
    <text evidence="2">The sequence shown here is derived from an EMBL/GenBank/DDBJ whole genome shotgun (WGS) entry which is preliminary data.</text>
</comment>
<dbReference type="EMBL" id="SFCC01000007">
    <property type="protein sequence ID" value="RZQ62984.1"/>
    <property type="molecule type" value="Genomic_DNA"/>
</dbReference>
<evidence type="ECO:0000256" key="1">
    <source>
        <dbReference type="SAM" id="MobiDB-lite"/>
    </source>
</evidence>
<keyword evidence="3" id="KW-1185">Reference proteome</keyword>
<protein>
    <submittedName>
        <fullName evidence="2">Uncharacterized protein</fullName>
    </submittedName>
</protein>
<dbReference type="Proteomes" id="UP000292003">
    <property type="component" value="Unassembled WGS sequence"/>
</dbReference>
<gene>
    <name evidence="2" type="ORF">EWH70_14910</name>
</gene>
<name>A0A4Q7J9Z2_9PSEU</name>
<evidence type="ECO:0000313" key="2">
    <source>
        <dbReference type="EMBL" id="RZQ62984.1"/>
    </source>
</evidence>
<accession>A0A4Q7J9Z2</accession>
<dbReference type="OrthoDB" id="2408361at2"/>
<sequence length="332" mass="34409">MRAPAVQAAHHRVHEILDHIRLDPTLRGASVGSQRIEAANVRELRAKLINAIYAELHAGAAPPDGSALRPRSLRDEGLEAGLTAVVPHATSPAEGVVLAILGDGLAVRLSGVSVRLPAHTVRDGAVPEPGAELTFDLPAVRLALSPGFLMVDGPHGHEDRGGAIGRVFVHVTGPEHAPEVWGRVVRALNELGIGYRAKVLSDPRAYPRRDAVVVYHGAADAGVPAAVADAVAGAAGVGDQCSLFTSRLAAGVSAADDPADTRVGMRGLSFGQHRATVVTSALLQHATEGGSVDEVVVTYLLEAGIDPAEPAFNLTGTAAGRRPHSTDPRGER</sequence>
<feature type="region of interest" description="Disordered" evidence="1">
    <location>
        <begin position="312"/>
        <end position="332"/>
    </location>
</feature>
<proteinExistence type="predicted"/>
<dbReference type="AlphaFoldDB" id="A0A4Q7J9Z2"/>
<reference evidence="2 3" key="1">
    <citation type="submission" date="2019-02" db="EMBL/GenBank/DDBJ databases">
        <title>Draft genome sequence of Amycolatopsis sp. 8-3EHSu isolated from roots of Suaeda maritima.</title>
        <authorList>
            <person name="Duangmal K."/>
            <person name="Chantavorakit T."/>
        </authorList>
    </citation>
    <scope>NUCLEOTIDE SEQUENCE [LARGE SCALE GENOMIC DNA]</scope>
    <source>
        <strain evidence="2 3">8-3EHSu</strain>
    </source>
</reference>
<dbReference type="RefSeq" id="WP_130475988.1">
    <property type="nucleotide sequence ID" value="NZ_SFCC01000007.1"/>
</dbReference>
<dbReference type="InterPro" id="IPR040871">
    <property type="entry name" value="HopA1"/>
</dbReference>
<dbReference type="Pfam" id="PF17914">
    <property type="entry name" value="HopA1"/>
    <property type="match status" value="1"/>
</dbReference>